<feature type="region of interest" description="Disordered" evidence="1">
    <location>
        <begin position="133"/>
        <end position="166"/>
    </location>
</feature>
<organism evidence="2 4">
    <name type="scientific">Forsythia ovata</name>
    <dbReference type="NCBI Taxonomy" id="205694"/>
    <lineage>
        <taxon>Eukaryota</taxon>
        <taxon>Viridiplantae</taxon>
        <taxon>Streptophyta</taxon>
        <taxon>Embryophyta</taxon>
        <taxon>Tracheophyta</taxon>
        <taxon>Spermatophyta</taxon>
        <taxon>Magnoliopsida</taxon>
        <taxon>eudicotyledons</taxon>
        <taxon>Gunneridae</taxon>
        <taxon>Pentapetalae</taxon>
        <taxon>asterids</taxon>
        <taxon>lamiids</taxon>
        <taxon>Lamiales</taxon>
        <taxon>Oleaceae</taxon>
        <taxon>Forsythieae</taxon>
        <taxon>Forsythia</taxon>
    </lineage>
</organism>
<name>A0ABD1U6D3_9LAMI</name>
<protein>
    <recommendedName>
        <fullName evidence="5">Replication factor C subunit 3</fullName>
    </recommendedName>
</protein>
<gene>
    <name evidence="2" type="ORF">Fot_24478</name>
    <name evidence="3" type="ORF">Fot_24486</name>
</gene>
<reference evidence="4" key="2">
    <citation type="submission" date="2024-07" db="EMBL/GenBank/DDBJ databases">
        <title>Two chromosome-level genome assemblies of Korean endemic species Abeliophyllum distichum and Forsythia ovata (Oleaceae).</title>
        <authorList>
            <person name="Jang H."/>
        </authorList>
    </citation>
    <scope>NUCLEOTIDE SEQUENCE [LARGE SCALE GENOMIC DNA]</scope>
</reference>
<feature type="compositionally biased region" description="Polar residues" evidence="1">
    <location>
        <begin position="352"/>
        <end position="393"/>
    </location>
</feature>
<feature type="region of interest" description="Disordered" evidence="1">
    <location>
        <begin position="1"/>
        <end position="112"/>
    </location>
</feature>
<feature type="compositionally biased region" description="Basic residues" evidence="1">
    <location>
        <begin position="64"/>
        <end position="73"/>
    </location>
</feature>
<evidence type="ECO:0000313" key="4">
    <source>
        <dbReference type="Proteomes" id="UP001604277"/>
    </source>
</evidence>
<keyword evidence="4" id="KW-1185">Reference proteome</keyword>
<evidence type="ECO:0000313" key="3">
    <source>
        <dbReference type="EMBL" id="KAL2520563.1"/>
    </source>
</evidence>
<evidence type="ECO:0000313" key="2">
    <source>
        <dbReference type="EMBL" id="KAL2520555.1"/>
    </source>
</evidence>
<dbReference type="PANTHER" id="PTHR11669">
    <property type="entry name" value="REPLICATION FACTOR C / DNA POLYMERASE III GAMMA-TAU SUBUNIT"/>
    <property type="match status" value="1"/>
</dbReference>
<dbReference type="FunFam" id="1.10.8.60:FF:000030">
    <property type="entry name" value="replication factor C subunit 3"/>
    <property type="match status" value="1"/>
</dbReference>
<reference evidence="2" key="1">
    <citation type="submission" date="2024-07" db="EMBL/GenBank/DDBJ databases">
        <title>Two chromosome-level genome assemblies of Korean endemic species Abeliophyllum distichum and Forsythia ovata (Oleaceae).</title>
        <authorList>
            <person name="Mun J.H."/>
        </authorList>
    </citation>
    <scope>NUCLEOTIDE SEQUENCE</scope>
    <source>
        <strain evidence="2">KNKB202402200001</strain>
        <tissue evidence="2">Leaf</tissue>
    </source>
</reference>
<feature type="compositionally biased region" description="Basic and acidic residues" evidence="1">
    <location>
        <begin position="230"/>
        <end position="251"/>
    </location>
</feature>
<dbReference type="Pfam" id="PF21960">
    <property type="entry name" value="RCF1-5-like_lid"/>
    <property type="match status" value="1"/>
</dbReference>
<feature type="compositionally biased region" description="Basic and acidic residues" evidence="1">
    <location>
        <begin position="207"/>
        <end position="218"/>
    </location>
</feature>
<evidence type="ECO:0000256" key="1">
    <source>
        <dbReference type="SAM" id="MobiDB-lite"/>
    </source>
</evidence>
<proteinExistence type="predicted"/>
<sequence>MEGSLRYNRRRSGYEPSDTETDWPNSPRHERDTNEEFENMCYDQGRSTSPLRTRKIEAPIAGPPRRRHSKSPYKPRGEDGNARSPLHNSDLRRNVSPVSRRIHSVGGNVSPFSKSELRISRKIHSVGRNVSPFSKSELRTNPDDTVNIRPFSRSERRTNPDNRGNVSPFFILERRRHVSPFKPGGEDRGLDDDDIVSCGRKQSLKLANHDVRVSEKSNHSSRAVSAPRSNLREKEQKIKYEYDKGERRKGDTTASPLRRKELDASYEHGPSVGEINEMVANAKISKWLDSRAPAPNFESTDSISPGDIFFSREYNAFPNTVFTKNSGIGQSRSHPKPQVFVDRNPGSPLGNKVNSNFNHNSRSMSQTTTNSSAAVSRQRSNVSDSSGRTSASTKKFIANRQKSQTEAWFSCIKKGSCRTSNKSPEKDKPFDETSFIEKAIVIENLRPFWADKHQPASLNGFTCHKKEALLLQELVCNETFPHILLKGPPGAGKKALTMALLREIYGDPVWNISHDLRYFHILESRPMQVVVPVCSSAHHVELNVYLEPKSVYALTALVQQISSEYAVTPEVSTVAMKADYKVLVLYHVDRAAENIQHLIKWIMDCYSDSCKLILCCEDDVDIIESVKSRCKVIKVEAPITHEIMEVLIQIAKKEGFELSMNFAAKIATKSKQNLRRAIMALEACRAHNYPFSEDQPIPIGWEEAIVALAADILADPLPNRLLVIRGKIQKLLSDFVHPKLILLKLVEQFLRGVEANSKRELYYWHAYYDKRLPIGTSALLKLEEFVAKFMSIYRKNPKNR</sequence>
<feature type="region of interest" description="Disordered" evidence="1">
    <location>
        <begin position="325"/>
        <end position="397"/>
    </location>
</feature>
<accession>A0ABD1U6D3</accession>
<dbReference type="Pfam" id="PF22534">
    <property type="entry name" value="RFC_C"/>
    <property type="match status" value="1"/>
</dbReference>
<dbReference type="Gene3D" id="1.10.8.60">
    <property type="match status" value="1"/>
</dbReference>
<dbReference type="SUPFAM" id="SSF48019">
    <property type="entry name" value="post-AAA+ oligomerization domain-like"/>
    <property type="match status" value="1"/>
</dbReference>
<dbReference type="Proteomes" id="UP001604277">
    <property type="component" value="Unassembled WGS sequence"/>
</dbReference>
<dbReference type="SUPFAM" id="SSF52540">
    <property type="entry name" value="P-loop containing nucleoside triphosphate hydrolases"/>
    <property type="match status" value="1"/>
</dbReference>
<evidence type="ECO:0008006" key="5">
    <source>
        <dbReference type="Google" id="ProtNLM"/>
    </source>
</evidence>
<dbReference type="Gene3D" id="1.20.272.10">
    <property type="match status" value="1"/>
</dbReference>
<comment type="caution">
    <text evidence="2">The sequence shown here is derived from an EMBL/GenBank/DDBJ whole genome shotgun (WGS) entry which is preliminary data.</text>
</comment>
<dbReference type="InterPro" id="IPR027417">
    <property type="entry name" value="P-loop_NTPase"/>
</dbReference>
<dbReference type="PANTHER" id="PTHR11669:SF25">
    <property type="entry name" value="OS02G0704966 PROTEIN"/>
    <property type="match status" value="1"/>
</dbReference>
<dbReference type="InterPro" id="IPR008921">
    <property type="entry name" value="DNA_pol3_clamp-load_cplx_C"/>
</dbReference>
<dbReference type="EMBL" id="JBFOLJ010000007">
    <property type="protein sequence ID" value="KAL2520555.1"/>
    <property type="molecule type" value="Genomic_DNA"/>
</dbReference>
<dbReference type="Gene3D" id="3.40.50.300">
    <property type="entry name" value="P-loop containing nucleotide triphosphate hydrolases"/>
    <property type="match status" value="1"/>
</dbReference>
<dbReference type="InterPro" id="IPR050238">
    <property type="entry name" value="DNA_Rep/Repair_Clamp_Loader"/>
</dbReference>
<feature type="region of interest" description="Disordered" evidence="1">
    <location>
        <begin position="207"/>
        <end position="259"/>
    </location>
</feature>
<dbReference type="EMBL" id="JBFOLJ010000007">
    <property type="protein sequence ID" value="KAL2520563.1"/>
    <property type="molecule type" value="Genomic_DNA"/>
</dbReference>
<dbReference type="AlphaFoldDB" id="A0ABD1U6D3"/>